<evidence type="ECO:0000313" key="4">
    <source>
        <dbReference type="Proteomes" id="UP001499974"/>
    </source>
</evidence>
<comment type="caution">
    <text evidence="3">The sequence shown here is derived from an EMBL/GenBank/DDBJ whole genome shotgun (WGS) entry which is preliminary data.</text>
</comment>
<dbReference type="InterPro" id="IPR025326">
    <property type="entry name" value="DUF4232"/>
</dbReference>
<evidence type="ECO:0000259" key="2">
    <source>
        <dbReference type="Pfam" id="PF14016"/>
    </source>
</evidence>
<organism evidence="3 4">
    <name type="scientific">Nocardioides conyzicola</name>
    <dbReference type="NCBI Taxonomy" id="1651781"/>
    <lineage>
        <taxon>Bacteria</taxon>
        <taxon>Bacillati</taxon>
        <taxon>Actinomycetota</taxon>
        <taxon>Actinomycetes</taxon>
        <taxon>Propionibacteriales</taxon>
        <taxon>Nocardioidaceae</taxon>
        <taxon>Nocardioides</taxon>
    </lineage>
</organism>
<proteinExistence type="predicted"/>
<evidence type="ECO:0000256" key="1">
    <source>
        <dbReference type="SAM" id="SignalP"/>
    </source>
</evidence>
<dbReference type="EMBL" id="BAABKM010000002">
    <property type="protein sequence ID" value="GAA4700362.1"/>
    <property type="molecule type" value="Genomic_DNA"/>
</dbReference>
<gene>
    <name evidence="3" type="ORF">GCM10023349_16340</name>
</gene>
<protein>
    <recommendedName>
        <fullName evidence="2">DUF4232 domain-containing protein</fullName>
    </recommendedName>
</protein>
<keyword evidence="1" id="KW-0732">Signal</keyword>
<reference evidence="4" key="1">
    <citation type="journal article" date="2019" name="Int. J. Syst. Evol. Microbiol.">
        <title>The Global Catalogue of Microorganisms (GCM) 10K type strain sequencing project: providing services to taxonomists for standard genome sequencing and annotation.</title>
        <authorList>
            <consortium name="The Broad Institute Genomics Platform"/>
            <consortium name="The Broad Institute Genome Sequencing Center for Infectious Disease"/>
            <person name="Wu L."/>
            <person name="Ma J."/>
        </authorList>
    </citation>
    <scope>NUCLEOTIDE SEQUENCE [LARGE SCALE GENOMIC DNA]</scope>
    <source>
        <strain evidence="4">JCM 18531</strain>
    </source>
</reference>
<sequence length="160" mass="17089">MLMSALLLAGLLTATGAPAQAQPPTCTNAQLTASYRGGDAATSHRYGRIVLRNTSDQACTIHGYGGLSYVGGGDGTQVGAAATRTSSRVRTLLVRPGQRVVSAVVETSWGPYAGRCRRAHVDGFRVYLPDETRAQFVPHPTTGCRNSRVHLLAHRAYRRP</sequence>
<dbReference type="Proteomes" id="UP001499974">
    <property type="component" value="Unassembled WGS sequence"/>
</dbReference>
<evidence type="ECO:0000313" key="3">
    <source>
        <dbReference type="EMBL" id="GAA4700362.1"/>
    </source>
</evidence>
<keyword evidence="4" id="KW-1185">Reference proteome</keyword>
<feature type="chain" id="PRO_5047243449" description="DUF4232 domain-containing protein" evidence="1">
    <location>
        <begin position="22"/>
        <end position="160"/>
    </location>
</feature>
<name>A0ABP8X5W5_9ACTN</name>
<dbReference type="Pfam" id="PF14016">
    <property type="entry name" value="DUF4232"/>
    <property type="match status" value="1"/>
</dbReference>
<accession>A0ABP8X5W5</accession>
<feature type="domain" description="DUF4232" evidence="2">
    <location>
        <begin position="26"/>
        <end position="147"/>
    </location>
</feature>
<feature type="signal peptide" evidence="1">
    <location>
        <begin position="1"/>
        <end position="21"/>
    </location>
</feature>